<dbReference type="AlphaFoldDB" id="A0A8J1XR11"/>
<keyword evidence="2" id="KW-1185">Reference proteome</keyword>
<dbReference type="Gene3D" id="2.60.120.200">
    <property type="match status" value="1"/>
</dbReference>
<protein>
    <submittedName>
        <fullName evidence="1">Uncharacterized protein</fullName>
    </submittedName>
</protein>
<dbReference type="Pfam" id="PF13385">
    <property type="entry name" value="Laminin_G_3"/>
    <property type="match status" value="1"/>
</dbReference>
<gene>
    <name evidence="1" type="ORF">OFUS_LOCUS6406</name>
</gene>
<name>A0A8J1XR11_OWEFU</name>
<dbReference type="EMBL" id="CAIIXF020000003">
    <property type="protein sequence ID" value="CAH1779607.1"/>
    <property type="molecule type" value="Genomic_DNA"/>
</dbReference>
<dbReference type="InterPro" id="IPR013320">
    <property type="entry name" value="ConA-like_dom_sf"/>
</dbReference>
<accession>A0A8J1XR11</accession>
<sequence>DCILCLPFVNNRVQDIIHDTYTEVRGVTISDAGVKGPDDLDIFQGCFDGIDDYIRISNFIKLYYGPTFSISFSFYVDPDYDRSKKNGILSNGCCDEQGSIEVKVDGEKLNVRFETEFGLYDKDILDPAGKTLETGVLRDVTIRYCGPTLDIFYDGEKVDTSILGGDAVTSDCPLILGRDGDDEDTYFKGCLVNFSVCRDCWTEEQIMALSAYDEASIICERLDELELEGGN</sequence>
<comment type="caution">
    <text evidence="1">The sequence shown here is derived from an EMBL/GenBank/DDBJ whole genome shotgun (WGS) entry which is preliminary data.</text>
</comment>
<evidence type="ECO:0000313" key="1">
    <source>
        <dbReference type="EMBL" id="CAH1779607.1"/>
    </source>
</evidence>
<proteinExistence type="predicted"/>
<dbReference type="SUPFAM" id="SSF49899">
    <property type="entry name" value="Concanavalin A-like lectins/glucanases"/>
    <property type="match status" value="1"/>
</dbReference>
<organism evidence="1 2">
    <name type="scientific">Owenia fusiformis</name>
    <name type="common">Polychaete worm</name>
    <dbReference type="NCBI Taxonomy" id="6347"/>
    <lineage>
        <taxon>Eukaryota</taxon>
        <taxon>Metazoa</taxon>
        <taxon>Spiralia</taxon>
        <taxon>Lophotrochozoa</taxon>
        <taxon>Annelida</taxon>
        <taxon>Polychaeta</taxon>
        <taxon>Sedentaria</taxon>
        <taxon>Canalipalpata</taxon>
        <taxon>Sabellida</taxon>
        <taxon>Oweniida</taxon>
        <taxon>Oweniidae</taxon>
        <taxon>Owenia</taxon>
    </lineage>
</organism>
<reference evidence="1" key="1">
    <citation type="submission" date="2022-03" db="EMBL/GenBank/DDBJ databases">
        <authorList>
            <person name="Martin C."/>
        </authorList>
    </citation>
    <scope>NUCLEOTIDE SEQUENCE</scope>
</reference>
<dbReference type="Proteomes" id="UP000749559">
    <property type="component" value="Unassembled WGS sequence"/>
</dbReference>
<evidence type="ECO:0000313" key="2">
    <source>
        <dbReference type="Proteomes" id="UP000749559"/>
    </source>
</evidence>
<feature type="non-terminal residue" evidence="1">
    <location>
        <position position="231"/>
    </location>
</feature>